<comment type="similarity">
    <text evidence="5">Belongs to the NXF family.</text>
</comment>
<reference evidence="27" key="3">
    <citation type="journal article" date="2000" name="Genome Res.">
        <title>RIKEN integrated sequence analysis (RISA) system--384-format sequencing pipeline with 384 multicapillary sequencer.</title>
        <authorList>
            <person name="Shibata K."/>
            <person name="Itoh M."/>
            <person name="Aizawa K."/>
            <person name="Nagaoka S."/>
            <person name="Sasaki N."/>
            <person name="Carninci P."/>
            <person name="Konno H."/>
            <person name="Akiyama J."/>
            <person name="Nishi K."/>
            <person name="Kitsunai T."/>
            <person name="Tashiro H."/>
            <person name="Itoh M."/>
            <person name="Sumi N."/>
            <person name="Ishii Y."/>
            <person name="Nakamura S."/>
            <person name="Hazama M."/>
            <person name="Nishine T."/>
            <person name="Harada A."/>
            <person name="Yamamoto R."/>
            <person name="Matsumoto H."/>
            <person name="Sakaguchi S."/>
            <person name="Ikegami T."/>
            <person name="Kashiwagi K."/>
            <person name="Fujiwake S."/>
            <person name="Inoue K."/>
            <person name="Togawa Y."/>
            <person name="Izawa M."/>
            <person name="Ohara E."/>
            <person name="Watahiki M."/>
            <person name="Yoneda Y."/>
            <person name="Ishikawa T."/>
            <person name="Ozawa K."/>
            <person name="Tanaka T."/>
            <person name="Matsuura S."/>
            <person name="Kawai J."/>
            <person name="Okazaki Y."/>
            <person name="Muramatsu M."/>
            <person name="Inoue Y."/>
            <person name="Kira A."/>
            <person name="Hayashizaki Y."/>
        </authorList>
    </citation>
    <scope>NUCLEOTIDE SEQUENCE</scope>
    <source>
        <strain evidence="27">C57BL/6J</strain>
        <tissue evidence="27">Whole body</tissue>
    </source>
</reference>
<evidence type="ECO:0000313" key="27">
    <source>
        <dbReference type="EMBL" id="BAC36922.1"/>
    </source>
</evidence>
<dbReference type="SUPFAM" id="SSF46934">
    <property type="entry name" value="UBA-like"/>
    <property type="match status" value="1"/>
</dbReference>
<dbReference type="FunFam" id="1.10.8.10:FF:000018">
    <property type="entry name" value="Nuclear RNA export factor 1"/>
    <property type="match status" value="1"/>
</dbReference>
<dbReference type="PROSITE" id="PS50177">
    <property type="entry name" value="NTF2_DOMAIN"/>
    <property type="match status" value="1"/>
</dbReference>
<dbReference type="InterPro" id="IPR005637">
    <property type="entry name" value="TAP_C_dom"/>
</dbReference>
<evidence type="ECO:0000313" key="28">
    <source>
        <dbReference type="MGI" id="MGI:1858330"/>
    </source>
</evidence>
<comment type="subcellular location">
    <subcellularLocation>
        <location evidence="1">Cytoplasm</location>
        <location evidence="1">Stress granule</location>
    </subcellularLocation>
    <subcellularLocation>
        <location evidence="2">Nucleus speckle</location>
    </subcellularLocation>
    <subcellularLocation>
        <location evidence="3">Nucleus</location>
        <location evidence="3">Nuclear pore complex</location>
    </subcellularLocation>
    <subcellularLocation>
        <location evidence="4">Nucleus</location>
        <location evidence="4">Nucleoplasm</location>
    </subcellularLocation>
</comment>
<evidence type="ECO:0000256" key="8">
    <source>
        <dbReference type="ARBA" id="ARBA00022490"/>
    </source>
</evidence>
<evidence type="ECO:0000256" key="15">
    <source>
        <dbReference type="ARBA" id="ARBA00023010"/>
    </source>
</evidence>
<keyword evidence="12" id="KW-0694">RNA-binding</keyword>
<dbReference type="SUPFAM" id="SSF54928">
    <property type="entry name" value="RNA-binding domain, RBD"/>
    <property type="match status" value="1"/>
</dbReference>
<evidence type="ECO:0000256" key="4">
    <source>
        <dbReference type="ARBA" id="ARBA00004642"/>
    </source>
</evidence>
<reference evidence="27" key="6">
    <citation type="submission" date="2002-04" db="EMBL/GenBank/DDBJ databases">
        <authorList>
            <person name="Adachi J."/>
            <person name="Aizawa K."/>
            <person name="Akimura T."/>
            <person name="Arakawa T."/>
            <person name="Bono H."/>
            <person name="Carninci P."/>
            <person name="Fukuda S."/>
            <person name="Furuno M."/>
            <person name="Hanagaki T."/>
            <person name="Hara A."/>
            <person name="Hashizume W."/>
            <person name="Hayashida K."/>
            <person name="Hayatsu N."/>
            <person name="Hiramoto K."/>
            <person name="Hiraoka T."/>
            <person name="Hirozane T."/>
            <person name="Hori F."/>
            <person name="Imotani K."/>
            <person name="Ishii Y."/>
            <person name="Itoh M."/>
            <person name="Kagawa I."/>
            <person name="Kasukawa T."/>
            <person name="Katoh H."/>
            <person name="Kawai J."/>
            <person name="Kojima Y."/>
            <person name="Kondo S."/>
            <person name="Konno H."/>
            <person name="Kouda M."/>
            <person name="Koya S."/>
            <person name="Kurihara C."/>
            <person name="Matsuyama T."/>
            <person name="Miyazaki A."/>
            <person name="Murata M."/>
            <person name="Nakamura M."/>
            <person name="Nishi K."/>
            <person name="Nomura K."/>
            <person name="Numazaki R."/>
            <person name="Ohno M."/>
            <person name="Ohsato N."/>
            <person name="Okazaki Y."/>
            <person name="Saito R."/>
            <person name="Saitoh H."/>
            <person name="Sakai C."/>
            <person name="Sakai K."/>
            <person name="Sakazume N."/>
            <person name="Sano H."/>
            <person name="Sasaki D."/>
            <person name="Shibata K."/>
            <person name="Shinagawa A."/>
            <person name="Shiraki T."/>
            <person name="Sogabe Y."/>
            <person name="Tagami M."/>
            <person name="Tagawa A."/>
            <person name="Takahashi F."/>
            <person name="Takaku-Akahira S."/>
            <person name="Takeda Y."/>
            <person name="Tanaka T."/>
            <person name="Tomaru A."/>
            <person name="Toya T."/>
            <person name="Yasunishi A."/>
            <person name="Muramatsu M."/>
            <person name="Hayashizaki Y."/>
        </authorList>
    </citation>
    <scope>NUCLEOTIDE SEQUENCE</scope>
    <source>
        <strain evidence="27">C57BL/6J</strain>
        <tissue evidence="27">Whole body</tissue>
    </source>
</reference>
<sequence length="618" mass="70376">MADEGKSYNEHDDRVSFPQRRKKGRGPFRWKCGEGNRRSGRGGSGVQSSRFEEDDGDVAMNDPQDGPRVRYNPYTNRPNRRGDGWHDRDRIHITVRRDRAPAERGGAGTSQDGTTKNWFKITIPYGRKYDKTWLLSMIQSKCSVPFNPIEFHYENTRAHFFVEDATTASALKGVNHKIQDRENRRISIIINASAPPYTVQNELKPEQIEQLKLIMSKRYDGNQQALDLKGLRSDPDLVAQNIDVVLNRRSCMAATLRIIEENIPELLSLNLSSNRLYKLDDMSSIVQKAPNLKTLNLSGNELKTERELDKIKGLKLEELWLDRNPMCDNFGDQYSYISAIRERFPKLLRLDGHELPPPISFDVEAPTMLPPCKGSYFGTENLKSLVLRFLQQYYVIYDSGDRQGLLYAYHDGACCSLSIPYNPQNPVRKNLAEYVKDSRNVKKLKEPTQRFRLLKHTRLNVVAFLNELPKTQHDVNAFVVDISAQTSTLLCFSVNGVFKEVDGKSRDSLRAFTRTFIAVPASNSGLCIVNDELFVRNASPEEIQRAFAMSAPTPSSSPVPTLSPEQQEMLQAFSTQSGMNLEWSQKCLQDNNWDYTRSAQAFTLLKAKGEIPEVAFMK</sequence>
<dbReference type="SUPFAM" id="SSF52058">
    <property type="entry name" value="L domain-like"/>
    <property type="match status" value="1"/>
</dbReference>
<reference evidence="27" key="7">
    <citation type="journal article" date="2005" name="Science">
        <title>The Transcriptional Landscape of the Mammalian Genome.</title>
        <authorList>
            <consortium name="The FANTOM Consortium"/>
            <consortium name="Riken Genome Exploration Research Group and Genome Science Group (Genome Network Project Core Group)"/>
        </authorList>
    </citation>
    <scope>NUCLEOTIDE SEQUENCE</scope>
    <source>
        <strain evidence="27">C57BL/6J</strain>
        <tissue evidence="27">Whole body</tissue>
    </source>
</reference>
<dbReference type="AlphaFoldDB" id="Q8BP60"/>
<dbReference type="AGR" id="MGI:1858330"/>
<dbReference type="PANTHER" id="PTHR10662">
    <property type="entry name" value="NUCLEAR RNA EXPORT FACTOR"/>
    <property type="match status" value="1"/>
</dbReference>
<feature type="domain" description="TAP-C" evidence="26">
    <location>
        <begin position="564"/>
        <end position="618"/>
    </location>
</feature>
<evidence type="ECO:0000259" key="26">
    <source>
        <dbReference type="PROSITE" id="PS51281"/>
    </source>
</evidence>
<feature type="compositionally biased region" description="Basic and acidic residues" evidence="24">
    <location>
        <begin position="1"/>
        <end position="15"/>
    </location>
</feature>
<evidence type="ECO:0000256" key="23">
    <source>
        <dbReference type="ARBA" id="ARBA00082469"/>
    </source>
</evidence>
<keyword evidence="14" id="KW-0007">Acetylation</keyword>
<dbReference type="Gene3D" id="3.30.70.330">
    <property type="match status" value="1"/>
</dbReference>
<dbReference type="GO" id="GO:0015031">
    <property type="term" value="P:protein transport"/>
    <property type="evidence" value="ECO:0007669"/>
    <property type="project" value="UniProtKB-KW"/>
</dbReference>
<evidence type="ECO:0000256" key="6">
    <source>
        <dbReference type="ARBA" id="ARBA00022448"/>
    </source>
</evidence>
<dbReference type="GO" id="GO:0006406">
    <property type="term" value="P:mRNA export from nucleus"/>
    <property type="evidence" value="ECO:0007669"/>
    <property type="project" value="InterPro"/>
</dbReference>
<keyword evidence="8" id="KW-0963">Cytoplasm</keyword>
<organism evidence="27">
    <name type="scientific">Mus musculus</name>
    <name type="common">Mouse</name>
    <dbReference type="NCBI Taxonomy" id="10090"/>
    <lineage>
        <taxon>Eukaryota</taxon>
        <taxon>Metazoa</taxon>
        <taxon>Chordata</taxon>
        <taxon>Craniata</taxon>
        <taxon>Vertebrata</taxon>
        <taxon>Euteleostomi</taxon>
        <taxon>Mammalia</taxon>
        <taxon>Eutheria</taxon>
        <taxon>Euarchontoglires</taxon>
        <taxon>Glires</taxon>
        <taxon>Rodentia</taxon>
        <taxon>Myomorpha</taxon>
        <taxon>Muroidea</taxon>
        <taxon>Muridae</taxon>
        <taxon>Murinae</taxon>
        <taxon>Mus</taxon>
        <taxon>Mus</taxon>
    </lineage>
</organism>
<keyword evidence="11" id="KW-0509">mRNA transport</keyword>
<keyword evidence="13" id="KW-0653">Protein transport</keyword>
<evidence type="ECO:0000256" key="1">
    <source>
        <dbReference type="ARBA" id="ARBA00004210"/>
    </source>
</evidence>
<feature type="domain" description="NTF2" evidence="25">
    <location>
        <begin position="385"/>
        <end position="535"/>
    </location>
</feature>
<evidence type="ECO:0000256" key="2">
    <source>
        <dbReference type="ARBA" id="ARBA00004324"/>
    </source>
</evidence>
<keyword evidence="18" id="KW-0539">Nucleus</keyword>
<evidence type="ECO:0000256" key="22">
    <source>
        <dbReference type="ARBA" id="ARBA00080675"/>
    </source>
</evidence>
<dbReference type="PROSITE" id="PS51450">
    <property type="entry name" value="LRR"/>
    <property type="match status" value="2"/>
</dbReference>
<evidence type="ECO:0000256" key="14">
    <source>
        <dbReference type="ARBA" id="ARBA00022990"/>
    </source>
</evidence>
<dbReference type="Gene3D" id="3.10.450.50">
    <property type="match status" value="1"/>
</dbReference>
<keyword evidence="10" id="KW-0677">Repeat</keyword>
<protein>
    <recommendedName>
        <fullName evidence="19">Nuclear RNA export factor 1</fullName>
    </recommendedName>
    <alternativeName>
        <fullName evidence="23">Tip-associated protein</fullName>
    </alternativeName>
    <alternativeName>
        <fullName evidence="21">Tip-associating protein</fullName>
    </alternativeName>
    <alternativeName>
        <fullName evidence="22">mRNA export factor TAP</fullName>
    </alternativeName>
</protein>
<evidence type="ECO:0000256" key="17">
    <source>
        <dbReference type="ARBA" id="ARBA00023132"/>
    </source>
</evidence>
<reference evidence="27" key="2">
    <citation type="journal article" date="2000" name="Genome Res.">
        <title>Normalization and subtraction of cap-trapper-selected cDNAs to prepare full-length cDNA libraries for rapid discovery of new genes.</title>
        <authorList>
            <person name="Carninci P."/>
            <person name="Shibata Y."/>
            <person name="Hayatsu N."/>
            <person name="Sugahara Y."/>
            <person name="Shibata K."/>
            <person name="Itoh M."/>
            <person name="Konno H."/>
            <person name="Okazaki Y."/>
            <person name="Muramatsu M."/>
            <person name="Hayashizaki Y."/>
        </authorList>
    </citation>
    <scope>NUCLEOTIDE SEQUENCE</scope>
    <source>
        <strain evidence="27">C57BL/6J</strain>
        <tissue evidence="27">Whole body</tissue>
    </source>
</reference>
<dbReference type="PROSITE" id="PS51281">
    <property type="entry name" value="TAP_C"/>
    <property type="match status" value="1"/>
</dbReference>
<dbReference type="Pfam" id="PF03943">
    <property type="entry name" value="TAP_C"/>
    <property type="match status" value="1"/>
</dbReference>
<reference evidence="27" key="4">
    <citation type="journal article" date="2001" name="Nature">
        <title>Functional annotation of a full-length mouse cDNA collection.</title>
        <authorList>
            <consortium name="The RIKEN Genome Exploration Research Group Phase II Team and the FANTOM Consortium"/>
        </authorList>
    </citation>
    <scope>NUCLEOTIDE SEQUENCE</scope>
    <source>
        <strain evidence="27">C57BL/6J</strain>
        <tissue evidence="27">Whole body</tissue>
    </source>
</reference>
<evidence type="ECO:0000256" key="3">
    <source>
        <dbReference type="ARBA" id="ARBA00004567"/>
    </source>
</evidence>
<dbReference type="SwissPalm" id="Q8BP60"/>
<dbReference type="MGI" id="MGI:1858330">
    <property type="gene designation" value="Nxf1"/>
</dbReference>
<dbReference type="InterPro" id="IPR018222">
    <property type="entry name" value="Nuclear_transport_factor_2_euk"/>
</dbReference>
<dbReference type="FunFam" id="3.80.10.10:FF:000066">
    <property type="entry name" value="Nuclear RNA export factor 1"/>
    <property type="match status" value="1"/>
</dbReference>
<reference evidence="27" key="1">
    <citation type="journal article" date="1999" name="Methods Enzymol.">
        <title>High-efficiency full-length cDNA cloning.</title>
        <authorList>
            <person name="Carninci P."/>
            <person name="Hayashizaki Y."/>
        </authorList>
    </citation>
    <scope>NUCLEOTIDE SEQUENCE</scope>
    <source>
        <strain evidence="27">C57BL/6J</strain>
        <tissue evidence="27">Whole body</tissue>
    </source>
</reference>
<evidence type="ECO:0000256" key="9">
    <source>
        <dbReference type="ARBA" id="ARBA00022614"/>
    </source>
</evidence>
<dbReference type="EMBL" id="AK077644">
    <property type="protein sequence ID" value="BAC36922.1"/>
    <property type="molecule type" value="mRNA"/>
</dbReference>
<dbReference type="FunFam" id="3.30.70.330:FF:000165">
    <property type="entry name" value="nuclear RNA export factor 1"/>
    <property type="match status" value="1"/>
</dbReference>
<evidence type="ECO:0000256" key="12">
    <source>
        <dbReference type="ARBA" id="ARBA00022884"/>
    </source>
</evidence>
<dbReference type="GO" id="GO:0003723">
    <property type="term" value="F:RNA binding"/>
    <property type="evidence" value="ECO:0007669"/>
    <property type="project" value="UniProtKB-KW"/>
</dbReference>
<dbReference type="PeptideAtlas" id="Q8BP60"/>
<evidence type="ECO:0000256" key="10">
    <source>
        <dbReference type="ARBA" id="ARBA00022737"/>
    </source>
</evidence>
<dbReference type="InterPro" id="IPR057125">
    <property type="entry name" value="NXF1/2/3/5-like_LRR"/>
</dbReference>
<dbReference type="InterPro" id="IPR009060">
    <property type="entry name" value="UBA-like_sf"/>
</dbReference>
<evidence type="ECO:0000256" key="16">
    <source>
        <dbReference type="ARBA" id="ARBA00023074"/>
    </source>
</evidence>
<evidence type="ECO:0000259" key="25">
    <source>
        <dbReference type="PROSITE" id="PS50177"/>
    </source>
</evidence>
<name>Q8BP60_MOUSE</name>
<dbReference type="InterPro" id="IPR015245">
    <property type="entry name" value="Tap_RNA-bd"/>
</dbReference>
<gene>
    <name evidence="28" type="primary">Nxf1</name>
</gene>
<dbReference type="CDD" id="cd14342">
    <property type="entry name" value="UBA_TAP-C"/>
    <property type="match status" value="1"/>
</dbReference>
<dbReference type="InterPro" id="IPR012677">
    <property type="entry name" value="Nucleotide-bd_a/b_plait_sf"/>
</dbReference>
<dbReference type="InterPro" id="IPR032710">
    <property type="entry name" value="NTF2-like_dom_sf"/>
</dbReference>
<dbReference type="GO" id="GO:0010494">
    <property type="term" value="C:cytoplasmic stress granule"/>
    <property type="evidence" value="ECO:0007669"/>
    <property type="project" value="UniProtKB-SubCell"/>
</dbReference>
<dbReference type="Pfam" id="PF09162">
    <property type="entry name" value="Tap-RNA_bind"/>
    <property type="match status" value="1"/>
</dbReference>
<evidence type="ECO:0000256" key="24">
    <source>
        <dbReference type="SAM" id="MobiDB-lite"/>
    </source>
</evidence>
<dbReference type="GO" id="GO:0016607">
    <property type="term" value="C:nuclear speck"/>
    <property type="evidence" value="ECO:0007669"/>
    <property type="project" value="UniProtKB-SubCell"/>
</dbReference>
<keyword evidence="9" id="KW-0433">Leucine-rich repeat</keyword>
<evidence type="ECO:0000256" key="21">
    <source>
        <dbReference type="ARBA" id="ARBA00077623"/>
    </source>
</evidence>
<dbReference type="SUPFAM" id="SSF54427">
    <property type="entry name" value="NTF2-like"/>
    <property type="match status" value="1"/>
</dbReference>
<keyword evidence="16" id="KW-0944">Nitration</keyword>
<dbReference type="InterPro" id="IPR035979">
    <property type="entry name" value="RBD_domain_sf"/>
</dbReference>
<evidence type="ECO:0000256" key="19">
    <source>
        <dbReference type="ARBA" id="ARBA00040973"/>
    </source>
</evidence>
<evidence type="ECO:0000256" key="13">
    <source>
        <dbReference type="ARBA" id="ARBA00022927"/>
    </source>
</evidence>
<dbReference type="InterPro" id="IPR030217">
    <property type="entry name" value="NXF_fam"/>
</dbReference>
<evidence type="ECO:0000256" key="5">
    <source>
        <dbReference type="ARBA" id="ARBA00009285"/>
    </source>
</evidence>
<dbReference type="FunFam" id="3.10.450.50:FF:000004">
    <property type="entry name" value="Nuclear RNA export factor 1"/>
    <property type="match status" value="1"/>
</dbReference>
<reference evidence="27" key="8">
    <citation type="journal article" date="2005" name="Science">
        <title>Antisense Transcription in the Mammalian Transcriptome.</title>
        <authorList>
            <consortium name="RIKEN Genome Exploration Research Group and Genome Science Group (Genome Network Project Core Group) and the FANTOM Consortium"/>
        </authorList>
    </citation>
    <scope>NUCLEOTIDE SEQUENCE</scope>
    <source>
        <strain evidence="27">C57BL/6J</strain>
        <tissue evidence="27">Whole body</tissue>
    </source>
</reference>
<evidence type="ECO:0000256" key="7">
    <source>
        <dbReference type="ARBA" id="ARBA00022481"/>
    </source>
</evidence>
<dbReference type="Pfam" id="PF24048">
    <property type="entry name" value="LRR_NXF1-5"/>
    <property type="match status" value="1"/>
</dbReference>
<dbReference type="InterPro" id="IPR002075">
    <property type="entry name" value="NTF2_dom"/>
</dbReference>
<dbReference type="InterPro" id="IPR001611">
    <property type="entry name" value="Leu-rich_rpt"/>
</dbReference>
<feature type="region of interest" description="Disordered" evidence="24">
    <location>
        <begin position="1"/>
        <end position="113"/>
    </location>
</feature>
<keyword evidence="15" id="KW-0811">Translocation</keyword>
<feature type="compositionally biased region" description="Basic residues" evidence="24">
    <location>
        <begin position="19"/>
        <end position="28"/>
    </location>
</feature>
<evidence type="ECO:0000256" key="18">
    <source>
        <dbReference type="ARBA" id="ARBA00023242"/>
    </source>
</evidence>
<evidence type="ECO:0000256" key="11">
    <source>
        <dbReference type="ARBA" id="ARBA00022816"/>
    </source>
</evidence>
<keyword evidence="17" id="KW-0906">Nuclear pore complex</keyword>
<feature type="compositionally biased region" description="Basic and acidic residues" evidence="24">
    <location>
        <begin position="80"/>
        <end position="102"/>
    </location>
</feature>
<dbReference type="GO" id="GO:0005643">
    <property type="term" value="C:nuclear pore"/>
    <property type="evidence" value="ECO:0007669"/>
    <property type="project" value="UniProtKB-SubCell"/>
</dbReference>
<dbReference type="Gene3D" id="3.80.10.10">
    <property type="entry name" value="Ribonuclease Inhibitor"/>
    <property type="match status" value="1"/>
</dbReference>
<proteinExistence type="evidence at transcript level"/>
<dbReference type="PANTHER" id="PTHR10662:SF27">
    <property type="entry name" value="NUCLEAR RNA EXPORT FACTOR 1"/>
    <property type="match status" value="1"/>
</dbReference>
<dbReference type="CDD" id="cd00780">
    <property type="entry name" value="NTF2"/>
    <property type="match status" value="1"/>
</dbReference>
<keyword evidence="7" id="KW-0488">Methylation</keyword>
<dbReference type="Gene3D" id="1.10.8.10">
    <property type="entry name" value="DNA helicase RuvA subunit, C-terminal domain"/>
    <property type="match status" value="1"/>
</dbReference>
<dbReference type="SMART" id="SM00804">
    <property type="entry name" value="TAP_C"/>
    <property type="match status" value="1"/>
</dbReference>
<dbReference type="InterPro" id="IPR032675">
    <property type="entry name" value="LRR_dom_sf"/>
</dbReference>
<evidence type="ECO:0000256" key="20">
    <source>
        <dbReference type="ARBA" id="ARBA00045935"/>
    </source>
</evidence>
<comment type="function">
    <text evidence="20">Involved in the nuclear export of mRNA species bearing retroviral constitutive transport elements (CTE) and in the export of mRNA from the nucleus to the cytoplasm (TAP/NFX1 pathway). The NXF1-NXT1 heterodimer is involved in the export of HSP70 mRNA in conjunction with ALYREF/THOC4 and THOC5 components of the TREX complex. ALYREF/THOC4-bound mRNA is thought to be transferred to the NXF1-NXT1 heterodimer for export. Also involved in nuclear export of m6A-containing mRNAs: interaction between SRSF3 and YTHDC1 facilitates m6A-containing mRNA-binding to both SRSF3 and NXF1, promoting mRNA nuclear export.</text>
</comment>
<reference evidence="27" key="5">
    <citation type="journal article" date="2002" name="Nature">
        <title>Analysis of the mouse transcriptome based on functional annotation of 60,770 full-length cDNAs.</title>
        <authorList>
            <consortium name="The FANTOM Consortium and the RIKEN Genome Exploration Research Group Phase I and II Team"/>
        </authorList>
    </citation>
    <scope>NUCLEOTIDE SEQUENCE</scope>
    <source>
        <strain evidence="27">C57BL/6J</strain>
        <tissue evidence="27">Whole body</tissue>
    </source>
</reference>
<accession>Q8BP60</accession>
<keyword evidence="6" id="KW-0813">Transport</keyword>
<dbReference type="Pfam" id="PF22602">
    <property type="entry name" value="NXF_NTF2"/>
    <property type="match status" value="1"/>
</dbReference>